<protein>
    <submittedName>
        <fullName evidence="1">Uncharacterized protein</fullName>
    </submittedName>
</protein>
<organism evidence="1 2">
    <name type="scientific">Aspergillus costaricaensis CBS 115574</name>
    <dbReference type="NCBI Taxonomy" id="1448317"/>
    <lineage>
        <taxon>Eukaryota</taxon>
        <taxon>Fungi</taxon>
        <taxon>Dikarya</taxon>
        <taxon>Ascomycota</taxon>
        <taxon>Pezizomycotina</taxon>
        <taxon>Eurotiomycetes</taxon>
        <taxon>Eurotiomycetidae</taxon>
        <taxon>Eurotiales</taxon>
        <taxon>Aspergillaceae</taxon>
        <taxon>Aspergillus</taxon>
        <taxon>Aspergillus subgen. Circumdati</taxon>
    </lineage>
</organism>
<name>A0ACD1IQG8_9EURO</name>
<reference evidence="1" key="1">
    <citation type="submission" date="2018-02" db="EMBL/GenBank/DDBJ databases">
        <title>The genomes of Aspergillus section Nigri reveals drivers in fungal speciation.</title>
        <authorList>
            <consortium name="DOE Joint Genome Institute"/>
            <person name="Vesth T.C."/>
            <person name="Nybo J."/>
            <person name="Theobald S."/>
            <person name="Brandl J."/>
            <person name="Frisvad J.C."/>
            <person name="Nielsen K.F."/>
            <person name="Lyhne E.K."/>
            <person name="Kogle M.E."/>
            <person name="Kuo A."/>
            <person name="Riley R."/>
            <person name="Clum A."/>
            <person name="Nolan M."/>
            <person name="Lipzen A."/>
            <person name="Salamov A."/>
            <person name="Henrissat B."/>
            <person name="Wiebenga A."/>
            <person name="De vries R.P."/>
            <person name="Grigoriev I.V."/>
            <person name="Mortensen U.H."/>
            <person name="Andersen M.R."/>
            <person name="Baker S.E."/>
        </authorList>
    </citation>
    <scope>NUCLEOTIDE SEQUENCE</scope>
    <source>
        <strain evidence="1">CBS 115574</strain>
    </source>
</reference>
<keyword evidence="2" id="KW-1185">Reference proteome</keyword>
<sequence length="129" mass="13385">MPTIAGTDNAPKQHKYFFFPCLHRSFPNQTNYLLLPIATRKILATMAAPNRRPEYDTSGTGGNADAHYGYWRGSGQAVTGGNGTGGNIQMPASRADANIKMTGTGGNARANAGGAAKGGDARGGNLTIT</sequence>
<gene>
    <name evidence="1" type="ORF">BO79DRAFT_251596</name>
</gene>
<evidence type="ECO:0000313" key="1">
    <source>
        <dbReference type="EMBL" id="RAK92302.1"/>
    </source>
</evidence>
<proteinExistence type="predicted"/>
<accession>A0ACD1IQG8</accession>
<evidence type="ECO:0000313" key="2">
    <source>
        <dbReference type="Proteomes" id="UP000249748"/>
    </source>
</evidence>
<dbReference type="Proteomes" id="UP000249748">
    <property type="component" value="Unassembled WGS sequence"/>
</dbReference>
<dbReference type="EMBL" id="KZ824539">
    <property type="protein sequence ID" value="RAK92302.1"/>
    <property type="molecule type" value="Genomic_DNA"/>
</dbReference>